<evidence type="ECO:0000259" key="4">
    <source>
        <dbReference type="PROSITE" id="PS50010"/>
    </source>
</evidence>
<dbReference type="Gene3D" id="2.30.29.30">
    <property type="entry name" value="Pleckstrin-homology domain (PH domain)/Phosphotyrosine-binding domain (PTB)"/>
    <property type="match status" value="1"/>
</dbReference>
<dbReference type="Pfam" id="PF00610">
    <property type="entry name" value="DEP"/>
    <property type="match status" value="1"/>
</dbReference>
<organism evidence="6 7">
    <name type="scientific">Apophysomyces ossiformis</name>
    <dbReference type="NCBI Taxonomy" id="679940"/>
    <lineage>
        <taxon>Eukaryota</taxon>
        <taxon>Fungi</taxon>
        <taxon>Fungi incertae sedis</taxon>
        <taxon>Mucoromycota</taxon>
        <taxon>Mucoromycotina</taxon>
        <taxon>Mucoromycetes</taxon>
        <taxon>Mucorales</taxon>
        <taxon>Mucorineae</taxon>
        <taxon>Mucoraceae</taxon>
        <taxon>Apophysomyces</taxon>
    </lineage>
</organism>
<dbReference type="GO" id="GO:0035556">
    <property type="term" value="P:intracellular signal transduction"/>
    <property type="evidence" value="ECO:0007669"/>
    <property type="project" value="InterPro"/>
</dbReference>
<dbReference type="Gene3D" id="1.20.900.10">
    <property type="entry name" value="Dbl homology (DH) domain"/>
    <property type="match status" value="1"/>
</dbReference>
<dbReference type="InterPro" id="IPR036390">
    <property type="entry name" value="WH_DNA-bd_sf"/>
</dbReference>
<dbReference type="Gene3D" id="1.10.10.10">
    <property type="entry name" value="Winged helix-like DNA-binding domain superfamily/Winged helix DNA-binding domain"/>
    <property type="match status" value="1"/>
</dbReference>
<dbReference type="Pfam" id="PF15405">
    <property type="entry name" value="PH_5"/>
    <property type="match status" value="1"/>
</dbReference>
<evidence type="ECO:0000256" key="3">
    <source>
        <dbReference type="SAM" id="MobiDB-lite"/>
    </source>
</evidence>
<dbReference type="InterPro" id="IPR035899">
    <property type="entry name" value="DBL_dom_sf"/>
</dbReference>
<evidence type="ECO:0000256" key="2">
    <source>
        <dbReference type="ARBA" id="ARBA00022658"/>
    </source>
</evidence>
<reference evidence="6" key="1">
    <citation type="submission" date="2020-01" db="EMBL/GenBank/DDBJ databases">
        <title>Genome Sequencing of Three Apophysomyces-Like Fungal Strains Confirms a Novel Fungal Genus in the Mucoromycota with divergent Burkholderia-like Endosymbiotic Bacteria.</title>
        <authorList>
            <person name="Stajich J.E."/>
            <person name="Macias A.M."/>
            <person name="Carter-House D."/>
            <person name="Lovett B."/>
            <person name="Kasson L.R."/>
            <person name="Berry K."/>
            <person name="Grigoriev I."/>
            <person name="Chang Y."/>
            <person name="Spatafora J."/>
            <person name="Kasson M.T."/>
        </authorList>
    </citation>
    <scope>NUCLEOTIDE SEQUENCE</scope>
    <source>
        <strain evidence="6">NRRL A-21654</strain>
    </source>
</reference>
<evidence type="ECO:0000313" key="6">
    <source>
        <dbReference type="EMBL" id="KAF7731444.1"/>
    </source>
</evidence>
<keyword evidence="2" id="KW-0344">Guanine-nucleotide releasing factor</keyword>
<comment type="caution">
    <text evidence="6">The sequence shown here is derived from an EMBL/GenBank/DDBJ whole genome shotgun (WGS) entry which is preliminary data.</text>
</comment>
<dbReference type="SUPFAM" id="SSF48065">
    <property type="entry name" value="DBL homology domain (DH-domain)"/>
    <property type="match status" value="1"/>
</dbReference>
<proteinExistence type="predicted"/>
<dbReference type="PANTHER" id="PTHR46572">
    <property type="entry name" value="RHO1 GDP-GTP EXCHANGE PROTEIN 1-RELATED"/>
    <property type="match status" value="1"/>
</dbReference>
<dbReference type="InterPro" id="IPR011993">
    <property type="entry name" value="PH-like_dom_sf"/>
</dbReference>
<dbReference type="Pfam" id="PF00780">
    <property type="entry name" value="CNH"/>
    <property type="match status" value="1"/>
</dbReference>
<feature type="compositionally biased region" description="Polar residues" evidence="3">
    <location>
        <begin position="31"/>
        <end position="45"/>
    </location>
</feature>
<feature type="compositionally biased region" description="Low complexity" evidence="3">
    <location>
        <begin position="46"/>
        <end position="55"/>
    </location>
</feature>
<protein>
    <submittedName>
        <fullName evidence="6">RHO1 GDP-GTP exchange protein 2</fullName>
    </submittedName>
</protein>
<dbReference type="InterPro" id="IPR041675">
    <property type="entry name" value="PH_5"/>
</dbReference>
<dbReference type="Proteomes" id="UP000605846">
    <property type="component" value="Unassembled WGS sequence"/>
</dbReference>
<sequence length="1004" mass="114856">MPTLFLIERQDKPLVDEILAQRSRSFAYGSHPSSNTRMTQNATTKSSSRPSSSSSTILSIYPALLSRVAAELKQRIVLGDRVKNGIEYKNAFDGQEAVDKITQIARTTDRLQALRLGRALGVQRLFHDVNYESRLIDSCTEIYQFDDRAMHCVNESPMMSPGTMTTSSSSVSDFFMENASVTTSHHDSDTSDDSLPNGVFTELTHCYSPACHGKKPCYSYTCPKRLRQPKRVEFAGSELTRSSSSANLRQQTHELWADVTPKDVLASVSHQERKRQETIFELIYTEDDFVKDLEYLNTMWIEPLRNSDVIPIARRETFIQKVFCNVMSIHAINSQLVAALKARQKETPIVSQIGDIMLEFVQRFEPYIQYGARQHEAKYELEYEKYVNKDFDAFAESTERHPSSLKLELNGYLTKPTTRLGRYSLLLNEILKHTPEDHADHVKIPEAVDVIKRFLERVNAEAGKAKNRFDLERIHRHLSFKHKIDEMDLHLLDEARYIYKQGTLRKSPNLDSTEYQVILFDHYLVVAKVKMINAIEHYIIQKRPIPIELLSVTIPDMTRVRRSSSILPSKLNGQSSNGSANGHAKRSTDTSMHSLMNGGSVILSSKTGYPISFQHLGRKGSGNVTLYAPSIATRKPWFDKIHKLQVERDKRQPIFDLCPAVREREFYVDTKINHMITFNGGQQYLLATDNGVYVGHTTGTRTPHKVLSLDRVTQVQVLEAAELLLVLADKVLWEYGLDVVNSKPEDQVPGRKVQSHVPFFHVGQCLHRTLVCVPRVSTLQSTITAFEPAKPMEFNRKQGLLERLVRAPSPSDLHLKRFKDCYIPSEAWAVELSSRNMLITGPRGIIVVDMRTDKPQDMLNPDDKQLKFVTDREKEEAGLHLRPSIKRIALFSVPSRDCYFVCYDEYGFYINGKGNRVYPNFLIEWEGHPEHFAFVYPYVIAFDHCFIEIRHVETGQLEQVIRGHNIRCLNNGHKAEVPLIFGVMCDPRKDTYHFIFNLKLHSTS</sequence>
<dbReference type="EMBL" id="JABAYA010000010">
    <property type="protein sequence ID" value="KAF7731444.1"/>
    <property type="molecule type" value="Genomic_DNA"/>
</dbReference>
<dbReference type="SMART" id="SM00325">
    <property type="entry name" value="RhoGEF"/>
    <property type="match status" value="1"/>
</dbReference>
<evidence type="ECO:0000313" key="7">
    <source>
        <dbReference type="Proteomes" id="UP000605846"/>
    </source>
</evidence>
<feature type="region of interest" description="Disordered" evidence="3">
    <location>
        <begin position="26"/>
        <end position="55"/>
    </location>
</feature>
<dbReference type="Pfam" id="PF00621">
    <property type="entry name" value="RhoGEF"/>
    <property type="match status" value="1"/>
</dbReference>
<dbReference type="InterPro" id="IPR000591">
    <property type="entry name" value="DEP_dom"/>
</dbReference>
<name>A0A8H7BV86_9FUNG</name>
<keyword evidence="7" id="KW-1185">Reference proteome</keyword>
<dbReference type="GO" id="GO:0005085">
    <property type="term" value="F:guanyl-nucleotide exchange factor activity"/>
    <property type="evidence" value="ECO:0007669"/>
    <property type="project" value="UniProtKB-KW"/>
</dbReference>
<dbReference type="InterPro" id="IPR052233">
    <property type="entry name" value="Rho-type_GEFs"/>
</dbReference>
<dbReference type="PROSITE" id="PS50219">
    <property type="entry name" value="CNH"/>
    <property type="match status" value="1"/>
</dbReference>
<dbReference type="InterPro" id="IPR036388">
    <property type="entry name" value="WH-like_DNA-bd_sf"/>
</dbReference>
<dbReference type="PROSITE" id="PS50010">
    <property type="entry name" value="DH_2"/>
    <property type="match status" value="1"/>
</dbReference>
<keyword evidence="1" id="KW-0597">Phosphoprotein</keyword>
<gene>
    <name evidence="6" type="primary">ROM2_2</name>
    <name evidence="6" type="ORF">EC973_000252</name>
</gene>
<evidence type="ECO:0000259" key="5">
    <source>
        <dbReference type="PROSITE" id="PS50219"/>
    </source>
</evidence>
<dbReference type="SMART" id="SM00036">
    <property type="entry name" value="CNH"/>
    <property type="match status" value="1"/>
</dbReference>
<accession>A0A8H7BV86</accession>
<dbReference type="SMART" id="SM00049">
    <property type="entry name" value="DEP"/>
    <property type="match status" value="1"/>
</dbReference>
<dbReference type="SUPFAM" id="SSF46785">
    <property type="entry name" value="Winged helix' DNA-binding domain"/>
    <property type="match status" value="1"/>
</dbReference>
<feature type="region of interest" description="Disordered" evidence="3">
    <location>
        <begin position="565"/>
        <end position="591"/>
    </location>
</feature>
<evidence type="ECO:0000256" key="1">
    <source>
        <dbReference type="ARBA" id="ARBA00022553"/>
    </source>
</evidence>
<dbReference type="PANTHER" id="PTHR46572:SF1">
    <property type="entry name" value="RHO1 GUANINE NUCLEOTIDE EXCHANGE FACTOR TUS1"/>
    <property type="match status" value="1"/>
</dbReference>
<feature type="domain" description="DH" evidence="4">
    <location>
        <begin position="274"/>
        <end position="461"/>
    </location>
</feature>
<dbReference type="OrthoDB" id="2272012at2759"/>
<dbReference type="SUPFAM" id="SSF50729">
    <property type="entry name" value="PH domain-like"/>
    <property type="match status" value="1"/>
</dbReference>
<feature type="domain" description="CNH" evidence="5">
    <location>
        <begin position="669"/>
        <end position="976"/>
    </location>
</feature>
<dbReference type="AlphaFoldDB" id="A0A8H7BV86"/>
<dbReference type="CDD" id="cd00160">
    <property type="entry name" value="RhoGEF"/>
    <property type="match status" value="1"/>
</dbReference>
<feature type="compositionally biased region" description="Polar residues" evidence="3">
    <location>
        <begin position="565"/>
        <end position="580"/>
    </location>
</feature>
<dbReference type="InterPro" id="IPR000219">
    <property type="entry name" value="DH_dom"/>
</dbReference>
<dbReference type="InterPro" id="IPR001180">
    <property type="entry name" value="CNH_dom"/>
</dbReference>